<sequence>MGKMLSDDQIAAYHRDGYASPFRVMDPETAAAYRRRFEAYEAAQGGWYELSKGAKLYLLQTWAAELAMHPRILDAVEDVLGPDLFCWGLSLFVKDAHNPGFVSWHQDATYWGLDKPDVVTAWLALSPATELSGCMKIIPGSQTWNQVEHRDTLAKENLLTRGQELAVEVNEDEAVPMPLQPGEISLHHVLAAHASEPNRSDDRRIGIAIRYVPPYVRQINGDQDSALLVRGEDRYGHFIHEKPPVADMDAAARAEHRRIMEFRQGVLYKGVAGQPAHTRV</sequence>
<dbReference type="SUPFAM" id="SSF51197">
    <property type="entry name" value="Clavaminate synthase-like"/>
    <property type="match status" value="1"/>
</dbReference>
<evidence type="ECO:0000313" key="2">
    <source>
        <dbReference type="EMBL" id="GHD46008.1"/>
    </source>
</evidence>
<evidence type="ECO:0000256" key="1">
    <source>
        <dbReference type="ARBA" id="ARBA00001954"/>
    </source>
</evidence>
<comment type="cofactor">
    <cofactor evidence="1">
        <name>Fe(2+)</name>
        <dbReference type="ChEBI" id="CHEBI:29033"/>
    </cofactor>
</comment>
<dbReference type="EMBL" id="BMZS01000003">
    <property type="protein sequence ID" value="GHD46008.1"/>
    <property type="molecule type" value="Genomic_DNA"/>
</dbReference>
<keyword evidence="3" id="KW-1185">Reference proteome</keyword>
<accession>A0A918XRF6</accession>
<dbReference type="Pfam" id="PF05721">
    <property type="entry name" value="PhyH"/>
    <property type="match status" value="1"/>
</dbReference>
<dbReference type="PANTHER" id="PTHR20883:SF48">
    <property type="entry name" value="ECTOINE DIOXYGENASE"/>
    <property type="match status" value="1"/>
</dbReference>
<dbReference type="AlphaFoldDB" id="A0A918XRF6"/>
<dbReference type="RefSeq" id="WP_189988299.1">
    <property type="nucleotide sequence ID" value="NZ_BMZS01000003.1"/>
</dbReference>
<reference evidence="2" key="1">
    <citation type="journal article" date="2014" name="Int. J. Syst. Evol. Microbiol.">
        <title>Complete genome sequence of Corynebacterium casei LMG S-19264T (=DSM 44701T), isolated from a smear-ripened cheese.</title>
        <authorList>
            <consortium name="US DOE Joint Genome Institute (JGI-PGF)"/>
            <person name="Walter F."/>
            <person name="Albersmeier A."/>
            <person name="Kalinowski J."/>
            <person name="Ruckert C."/>
        </authorList>
    </citation>
    <scope>NUCLEOTIDE SEQUENCE</scope>
    <source>
        <strain evidence="2">KCTC 42651</strain>
    </source>
</reference>
<proteinExistence type="predicted"/>
<gene>
    <name evidence="2" type="ORF">GCM10017083_14700</name>
</gene>
<dbReference type="PANTHER" id="PTHR20883">
    <property type="entry name" value="PHYTANOYL-COA DIOXYGENASE DOMAIN CONTAINING 1"/>
    <property type="match status" value="1"/>
</dbReference>
<dbReference type="Gene3D" id="2.60.120.620">
    <property type="entry name" value="q2cbj1_9rhob like domain"/>
    <property type="match status" value="1"/>
</dbReference>
<dbReference type="GO" id="GO:0005506">
    <property type="term" value="F:iron ion binding"/>
    <property type="evidence" value="ECO:0007669"/>
    <property type="project" value="UniProtKB-ARBA"/>
</dbReference>
<organism evidence="2 3">
    <name type="scientific">Thalassobaculum fulvum</name>
    <dbReference type="NCBI Taxonomy" id="1633335"/>
    <lineage>
        <taxon>Bacteria</taxon>
        <taxon>Pseudomonadati</taxon>
        <taxon>Pseudomonadota</taxon>
        <taxon>Alphaproteobacteria</taxon>
        <taxon>Rhodospirillales</taxon>
        <taxon>Thalassobaculaceae</taxon>
        <taxon>Thalassobaculum</taxon>
    </lineage>
</organism>
<dbReference type="Proteomes" id="UP000630353">
    <property type="component" value="Unassembled WGS sequence"/>
</dbReference>
<comment type="caution">
    <text evidence="2">The sequence shown here is derived from an EMBL/GenBank/DDBJ whole genome shotgun (WGS) entry which is preliminary data.</text>
</comment>
<name>A0A918XRF6_9PROT</name>
<evidence type="ECO:0000313" key="3">
    <source>
        <dbReference type="Proteomes" id="UP000630353"/>
    </source>
</evidence>
<protein>
    <submittedName>
        <fullName evidence="2">Syringomycin biosynthesis enzyme</fullName>
    </submittedName>
</protein>
<dbReference type="InterPro" id="IPR008775">
    <property type="entry name" value="Phytyl_CoA_dOase-like"/>
</dbReference>
<dbReference type="GO" id="GO:0016706">
    <property type="term" value="F:2-oxoglutarate-dependent dioxygenase activity"/>
    <property type="evidence" value="ECO:0007669"/>
    <property type="project" value="UniProtKB-ARBA"/>
</dbReference>
<reference evidence="2" key="2">
    <citation type="submission" date="2020-09" db="EMBL/GenBank/DDBJ databases">
        <authorList>
            <person name="Sun Q."/>
            <person name="Kim S."/>
        </authorList>
    </citation>
    <scope>NUCLEOTIDE SEQUENCE</scope>
    <source>
        <strain evidence="2">KCTC 42651</strain>
    </source>
</reference>